<evidence type="ECO:0000313" key="4">
    <source>
        <dbReference type="Proteomes" id="UP000886845"/>
    </source>
</evidence>
<reference evidence="3" key="1">
    <citation type="submission" date="2020-10" db="EMBL/GenBank/DDBJ databases">
        <authorList>
            <person name="Gilroy R."/>
        </authorList>
    </citation>
    <scope>NUCLEOTIDE SEQUENCE</scope>
    <source>
        <strain evidence="3">35461</strain>
    </source>
</reference>
<reference evidence="3" key="2">
    <citation type="journal article" date="2021" name="PeerJ">
        <title>Extensive microbial diversity within the chicken gut microbiome revealed by metagenomics and culture.</title>
        <authorList>
            <person name="Gilroy R."/>
            <person name="Ravi A."/>
            <person name="Getino M."/>
            <person name="Pursley I."/>
            <person name="Horton D.L."/>
            <person name="Alikhan N.F."/>
            <person name="Baker D."/>
            <person name="Gharbi K."/>
            <person name="Hall N."/>
            <person name="Watson M."/>
            <person name="Adriaenssens E.M."/>
            <person name="Foster-Nyarko E."/>
            <person name="Jarju S."/>
            <person name="Secka A."/>
            <person name="Antonio M."/>
            <person name="Oren A."/>
            <person name="Chaudhuri R.R."/>
            <person name="La Ragione R."/>
            <person name="Hildebrand F."/>
            <person name="Pallen M.J."/>
        </authorList>
    </citation>
    <scope>NUCLEOTIDE SEQUENCE</scope>
    <source>
        <strain evidence="3">35461</strain>
    </source>
</reference>
<protein>
    <recommendedName>
        <fullName evidence="2">SWIM-type domain-containing protein</fullName>
    </recommendedName>
</protein>
<dbReference type="Proteomes" id="UP000886845">
    <property type="component" value="Unassembled WGS sequence"/>
</dbReference>
<keyword evidence="1" id="KW-0862">Zinc</keyword>
<gene>
    <name evidence="3" type="ORF">IAC79_07335</name>
</gene>
<dbReference type="EMBL" id="DVOR01000232">
    <property type="protein sequence ID" value="HIV09907.1"/>
    <property type="molecule type" value="Genomic_DNA"/>
</dbReference>
<dbReference type="PANTHER" id="PTHR38133">
    <property type="entry name" value="SLR1429 PROTEIN"/>
    <property type="match status" value="1"/>
</dbReference>
<dbReference type="PROSITE" id="PS50966">
    <property type="entry name" value="ZF_SWIM"/>
    <property type="match status" value="1"/>
</dbReference>
<dbReference type="PANTHER" id="PTHR38133:SF1">
    <property type="entry name" value="SLR1429 PROTEIN"/>
    <property type="match status" value="1"/>
</dbReference>
<evidence type="ECO:0000256" key="1">
    <source>
        <dbReference type="PROSITE-ProRule" id="PRU00325"/>
    </source>
</evidence>
<feature type="domain" description="SWIM-type" evidence="2">
    <location>
        <begin position="133"/>
        <end position="161"/>
    </location>
</feature>
<evidence type="ECO:0000313" key="3">
    <source>
        <dbReference type="EMBL" id="HIV09907.1"/>
    </source>
</evidence>
<dbReference type="AlphaFoldDB" id="A0A9D1NP44"/>
<accession>A0A9D1NP44</accession>
<name>A0A9D1NP44_9BACT</name>
<dbReference type="InterPro" id="IPR007527">
    <property type="entry name" value="Znf_SWIM"/>
</dbReference>
<keyword evidence="1" id="KW-0863">Zinc-finger</keyword>
<dbReference type="GO" id="GO:0008270">
    <property type="term" value="F:zinc ion binding"/>
    <property type="evidence" value="ECO:0007669"/>
    <property type="project" value="UniProtKB-KW"/>
</dbReference>
<keyword evidence="1" id="KW-0479">Metal-binding</keyword>
<organism evidence="3 4">
    <name type="scientific">Candidatus Spyradenecus faecavium</name>
    <dbReference type="NCBI Taxonomy" id="2840947"/>
    <lineage>
        <taxon>Bacteria</taxon>
        <taxon>Pseudomonadati</taxon>
        <taxon>Lentisphaerota</taxon>
        <taxon>Lentisphaeria</taxon>
        <taxon>Lentisphaerales</taxon>
        <taxon>Lentisphaeraceae</taxon>
        <taxon>Lentisphaeraceae incertae sedis</taxon>
        <taxon>Candidatus Spyradenecus</taxon>
    </lineage>
</organism>
<sequence>MSRAKTYAPRLAKTVHGGLRPQGGRREAWWRRALLAWLEGLHMGARLGRGRNYAQQGQIRSLAVSPGLIEAEVQGAEATPYHVRVQMPPLDAEAVWALLRARPMLAAQLAAHALPLAFGEALRQAGMPLLPEARADLALHCDCKDWARPCKHLAAVLCLFADATSADPALLLRFRGLLFPEPPEAPGPRAVPEAELLRLHPSADGGAVPRRLGALPYWRGEEPFTKTLEGAYRRAQAKALAAQEDAADFRFPEDFPPA</sequence>
<proteinExistence type="predicted"/>
<evidence type="ECO:0000259" key="2">
    <source>
        <dbReference type="PROSITE" id="PS50966"/>
    </source>
</evidence>
<comment type="caution">
    <text evidence="3">The sequence shown here is derived from an EMBL/GenBank/DDBJ whole genome shotgun (WGS) entry which is preliminary data.</text>
</comment>